<reference evidence="1" key="1">
    <citation type="submission" date="2015-05" db="UniProtKB">
        <authorList>
            <consortium name="EnsemblMetazoa"/>
        </authorList>
    </citation>
    <scope>IDENTIFICATION</scope>
</reference>
<dbReference type="InParanoid" id="T1HEQ4"/>
<protein>
    <submittedName>
        <fullName evidence="1">Uncharacterized protein</fullName>
    </submittedName>
</protein>
<evidence type="ECO:0000313" key="1">
    <source>
        <dbReference type="EnsemblMetazoa" id="RPRC002526-PA"/>
    </source>
</evidence>
<proteinExistence type="predicted"/>
<sequence length="166" mass="19275">MSSIYTELAAIDLGRHSCESPLQKKIKQLIWEEKKRSQMNLFKNKFVTFLSTLSIEELKSIALQFSLCAYDCQKRFAEFKGIETLKKNCAYIIVRFERIKTPFGIAITAHLIDRSGAYSVVFLPKCYIQSLNHFVINSYNKCLSGNKIKLFYRGTDMYGPRMVFRV</sequence>
<dbReference type="EnsemblMetazoa" id="RPRC002526-RA">
    <property type="protein sequence ID" value="RPRC002526-PA"/>
    <property type="gene ID" value="RPRC002526"/>
</dbReference>
<organism evidence="1 2">
    <name type="scientific">Rhodnius prolixus</name>
    <name type="common">Triatomid bug</name>
    <dbReference type="NCBI Taxonomy" id="13249"/>
    <lineage>
        <taxon>Eukaryota</taxon>
        <taxon>Metazoa</taxon>
        <taxon>Ecdysozoa</taxon>
        <taxon>Arthropoda</taxon>
        <taxon>Hexapoda</taxon>
        <taxon>Insecta</taxon>
        <taxon>Pterygota</taxon>
        <taxon>Neoptera</taxon>
        <taxon>Paraneoptera</taxon>
        <taxon>Hemiptera</taxon>
        <taxon>Heteroptera</taxon>
        <taxon>Panheteroptera</taxon>
        <taxon>Cimicomorpha</taxon>
        <taxon>Reduviidae</taxon>
        <taxon>Triatominae</taxon>
        <taxon>Rhodnius</taxon>
    </lineage>
</organism>
<accession>T1HEQ4</accession>
<dbReference type="Proteomes" id="UP000015103">
    <property type="component" value="Unassembled WGS sequence"/>
</dbReference>
<dbReference type="HOGENOM" id="CLU_1604750_0_0_1"/>
<dbReference type="AlphaFoldDB" id="T1HEQ4"/>
<dbReference type="VEuPathDB" id="VectorBase:RPRC002526"/>
<evidence type="ECO:0000313" key="2">
    <source>
        <dbReference type="Proteomes" id="UP000015103"/>
    </source>
</evidence>
<dbReference type="EMBL" id="ACPB03020165">
    <property type="status" value="NOT_ANNOTATED_CDS"/>
    <property type="molecule type" value="Genomic_DNA"/>
</dbReference>
<name>T1HEQ4_RHOPR</name>
<keyword evidence="2" id="KW-1185">Reference proteome</keyword>